<proteinExistence type="predicted"/>
<evidence type="ECO:0000313" key="2">
    <source>
        <dbReference type="Proteomes" id="UP000248925"/>
    </source>
</evidence>
<reference evidence="1 2" key="1">
    <citation type="journal article" date="2018" name="Sci. Rep.">
        <title>Rhizobium tumorigenes sp. nov., a novel plant tumorigenic bacterium isolated from cane gall tumors on thornless blackberry.</title>
        <authorList>
            <person name="Kuzmanovi N."/>
            <person name="Smalla K."/>
            <person name="Gronow S."/>
            <person name="PuBawska J."/>
        </authorList>
    </citation>
    <scope>NUCLEOTIDE SEQUENCE [LARGE SCALE GENOMIC DNA]</scope>
    <source>
        <strain evidence="1 2">CCBAU 85046</strain>
    </source>
</reference>
<dbReference type="PANTHER" id="PTHR10091:SF0">
    <property type="entry name" value="GALACTOSE MUTAROTASE"/>
    <property type="match status" value="1"/>
</dbReference>
<dbReference type="CDD" id="cd01081">
    <property type="entry name" value="Aldose_epim"/>
    <property type="match status" value="1"/>
</dbReference>
<dbReference type="Proteomes" id="UP000248925">
    <property type="component" value="Unassembled WGS sequence"/>
</dbReference>
<dbReference type="GO" id="GO:0033499">
    <property type="term" value="P:galactose catabolic process via UDP-galactose, Leloir pathway"/>
    <property type="evidence" value="ECO:0007669"/>
    <property type="project" value="TreeGrafter"/>
</dbReference>
<dbReference type="SUPFAM" id="SSF74650">
    <property type="entry name" value="Galactose mutarotase-like"/>
    <property type="match status" value="1"/>
</dbReference>
<dbReference type="Pfam" id="PF01263">
    <property type="entry name" value="Aldose_epim"/>
    <property type="match status" value="1"/>
</dbReference>
<dbReference type="InterPro" id="IPR008183">
    <property type="entry name" value="Aldose_1/G6P_1-epimerase"/>
</dbReference>
<sequence>MISVSQSSGMIDLTGNGFRATIATKGATLLEWVPLSSMSEASGSWVDGYESLADLDNQAGVRNGILAPFPNRIANSTFDLDGTLYQFDPVTSRDKTVLHGFLRIVTFDVADISANDDFISIVFRAKIDDDAFAGYPFALEVEVVYLFKNQAIDVSIKAKNLNNFRIPFAAGWHPYFRLPNAEVVDEMYLKVPSVWTIETDQNLIPVRDEYGRQRKQFDDSFNHPRLVGKSVLDKCFTNLQPGPQGVFETSISDCKGEHVLTVWQDRGHMHVFTGDTLLRRPRNSIALEPVEATTNSFNHPELIEELMLHPGQTRVFNFGARVEVNS</sequence>
<dbReference type="InterPro" id="IPR011013">
    <property type="entry name" value="Gal_mutarotase_sf_dom"/>
</dbReference>
<dbReference type="GO" id="GO:0006006">
    <property type="term" value="P:glucose metabolic process"/>
    <property type="evidence" value="ECO:0007669"/>
    <property type="project" value="TreeGrafter"/>
</dbReference>
<dbReference type="Gene3D" id="2.70.98.10">
    <property type="match status" value="1"/>
</dbReference>
<dbReference type="GO" id="GO:0004034">
    <property type="term" value="F:aldose 1-epimerase activity"/>
    <property type="evidence" value="ECO:0007669"/>
    <property type="project" value="TreeGrafter"/>
</dbReference>
<dbReference type="EMBL" id="PCDP01000036">
    <property type="protein sequence ID" value="PZM12956.1"/>
    <property type="molecule type" value="Genomic_DNA"/>
</dbReference>
<dbReference type="AlphaFoldDB" id="A0A2W4EF19"/>
<dbReference type="InterPro" id="IPR014718">
    <property type="entry name" value="GH-type_carb-bd"/>
</dbReference>
<dbReference type="OrthoDB" id="9796517at2"/>
<comment type="caution">
    <text evidence="1">The sequence shown here is derived from an EMBL/GenBank/DDBJ whole genome shotgun (WGS) entry which is preliminary data.</text>
</comment>
<dbReference type="GO" id="GO:0030246">
    <property type="term" value="F:carbohydrate binding"/>
    <property type="evidence" value="ECO:0007669"/>
    <property type="project" value="InterPro"/>
</dbReference>
<accession>A0A2W4EF19</accession>
<gene>
    <name evidence="1" type="ORF">CPY51_15605</name>
</gene>
<keyword evidence="2" id="KW-1185">Reference proteome</keyword>
<protein>
    <submittedName>
        <fullName evidence="1">Aldose epimerase</fullName>
    </submittedName>
</protein>
<name>A0A2W4EF19_9HYPH</name>
<evidence type="ECO:0000313" key="1">
    <source>
        <dbReference type="EMBL" id="PZM12956.1"/>
    </source>
</evidence>
<dbReference type="PANTHER" id="PTHR10091">
    <property type="entry name" value="ALDOSE-1-EPIMERASE"/>
    <property type="match status" value="1"/>
</dbReference>
<organism evidence="1 2">
    <name type="scientific">Rhizobium tubonense</name>
    <dbReference type="NCBI Taxonomy" id="484088"/>
    <lineage>
        <taxon>Bacteria</taxon>
        <taxon>Pseudomonadati</taxon>
        <taxon>Pseudomonadota</taxon>
        <taxon>Alphaproteobacteria</taxon>
        <taxon>Hyphomicrobiales</taxon>
        <taxon>Rhizobiaceae</taxon>
        <taxon>Rhizobium/Agrobacterium group</taxon>
        <taxon>Rhizobium</taxon>
    </lineage>
</organism>